<feature type="domain" description="GRF-type" evidence="6">
    <location>
        <begin position="143"/>
        <end position="189"/>
    </location>
</feature>
<reference evidence="7" key="2">
    <citation type="submission" date="2022-01" db="EMBL/GenBank/DDBJ databases">
        <authorList>
            <person name="Yamashiro T."/>
            <person name="Shiraishi A."/>
            <person name="Satake H."/>
            <person name="Nakayama K."/>
        </authorList>
    </citation>
    <scope>NUCLEOTIDE SEQUENCE</scope>
</reference>
<protein>
    <recommendedName>
        <fullName evidence="6">GRF-type domain-containing protein</fullName>
    </recommendedName>
</protein>
<evidence type="ECO:0000313" key="8">
    <source>
        <dbReference type="Proteomes" id="UP001151760"/>
    </source>
</evidence>
<dbReference type="Proteomes" id="UP001151760">
    <property type="component" value="Unassembled WGS sequence"/>
</dbReference>
<keyword evidence="8" id="KW-1185">Reference proteome</keyword>
<keyword evidence="1" id="KW-0479">Metal-binding</keyword>
<sequence length="219" mass="24814">MESLTYLTPHGTTRLSFLAVGIRIRQHVFHKTYKQLQWKDPKQALRGTTLSGNHIDEYENRYICAWLLEVEAAAVTSWRVLFVIPSQNITKLLGFTMNDDLIVEVDSGQEMVHTLQVYDRLSQQFHNVGIEGDGGSFFIAFACRCGAGDVVLRESYQPKIRGKLYYACLKSKPRQNYYGCKFFLWKEERVVLLISSPGGSSTPSFSPGTSSTPKSVLYI</sequence>
<feature type="region of interest" description="Disordered" evidence="5">
    <location>
        <begin position="197"/>
        <end position="219"/>
    </location>
</feature>
<dbReference type="EMBL" id="BQNB010014793">
    <property type="protein sequence ID" value="GJT32440.1"/>
    <property type="molecule type" value="Genomic_DNA"/>
</dbReference>
<keyword evidence="3" id="KW-0862">Zinc</keyword>
<accession>A0ABQ5D0I6</accession>
<organism evidence="7 8">
    <name type="scientific">Tanacetum coccineum</name>
    <dbReference type="NCBI Taxonomy" id="301880"/>
    <lineage>
        <taxon>Eukaryota</taxon>
        <taxon>Viridiplantae</taxon>
        <taxon>Streptophyta</taxon>
        <taxon>Embryophyta</taxon>
        <taxon>Tracheophyta</taxon>
        <taxon>Spermatophyta</taxon>
        <taxon>Magnoliopsida</taxon>
        <taxon>eudicotyledons</taxon>
        <taxon>Gunneridae</taxon>
        <taxon>Pentapetalae</taxon>
        <taxon>asterids</taxon>
        <taxon>campanulids</taxon>
        <taxon>Asterales</taxon>
        <taxon>Asteraceae</taxon>
        <taxon>Asteroideae</taxon>
        <taxon>Anthemideae</taxon>
        <taxon>Anthemidinae</taxon>
        <taxon>Tanacetum</taxon>
    </lineage>
</organism>
<evidence type="ECO:0000259" key="6">
    <source>
        <dbReference type="PROSITE" id="PS51999"/>
    </source>
</evidence>
<evidence type="ECO:0000256" key="3">
    <source>
        <dbReference type="ARBA" id="ARBA00022833"/>
    </source>
</evidence>
<keyword evidence="2 4" id="KW-0863">Zinc-finger</keyword>
<evidence type="ECO:0000256" key="1">
    <source>
        <dbReference type="ARBA" id="ARBA00022723"/>
    </source>
</evidence>
<reference evidence="7" key="1">
    <citation type="journal article" date="2022" name="Int. J. Mol. Sci.">
        <title>Draft Genome of Tanacetum Coccineum: Genomic Comparison of Closely Related Tanacetum-Family Plants.</title>
        <authorList>
            <person name="Yamashiro T."/>
            <person name="Shiraishi A."/>
            <person name="Nakayama K."/>
            <person name="Satake H."/>
        </authorList>
    </citation>
    <scope>NUCLEOTIDE SEQUENCE</scope>
</reference>
<name>A0ABQ5D0I6_9ASTR</name>
<dbReference type="InterPro" id="IPR010666">
    <property type="entry name" value="Znf_GRF"/>
</dbReference>
<evidence type="ECO:0000256" key="5">
    <source>
        <dbReference type="SAM" id="MobiDB-lite"/>
    </source>
</evidence>
<evidence type="ECO:0000313" key="7">
    <source>
        <dbReference type="EMBL" id="GJT32440.1"/>
    </source>
</evidence>
<dbReference type="PROSITE" id="PS51999">
    <property type="entry name" value="ZF_GRF"/>
    <property type="match status" value="1"/>
</dbReference>
<evidence type="ECO:0000256" key="4">
    <source>
        <dbReference type="PROSITE-ProRule" id="PRU01343"/>
    </source>
</evidence>
<proteinExistence type="predicted"/>
<evidence type="ECO:0000256" key="2">
    <source>
        <dbReference type="ARBA" id="ARBA00022771"/>
    </source>
</evidence>
<gene>
    <name evidence="7" type="ORF">Tco_0922859</name>
</gene>
<comment type="caution">
    <text evidence="7">The sequence shown here is derived from an EMBL/GenBank/DDBJ whole genome shotgun (WGS) entry which is preliminary data.</text>
</comment>